<evidence type="ECO:0000313" key="5">
    <source>
        <dbReference type="Proteomes" id="UP000217289"/>
    </source>
</evidence>
<feature type="signal peptide" evidence="2">
    <location>
        <begin position="1"/>
        <end position="26"/>
    </location>
</feature>
<organism evidence="4 5">
    <name type="scientific">Melittangium boletus DSM 14713</name>
    <dbReference type="NCBI Taxonomy" id="1294270"/>
    <lineage>
        <taxon>Bacteria</taxon>
        <taxon>Pseudomonadati</taxon>
        <taxon>Myxococcota</taxon>
        <taxon>Myxococcia</taxon>
        <taxon>Myxococcales</taxon>
        <taxon>Cystobacterineae</taxon>
        <taxon>Archangiaceae</taxon>
        <taxon>Melittangium</taxon>
    </lineage>
</organism>
<evidence type="ECO:0000256" key="1">
    <source>
        <dbReference type="SAM" id="MobiDB-lite"/>
    </source>
</evidence>
<evidence type="ECO:0000259" key="3">
    <source>
        <dbReference type="Pfam" id="PF19077"/>
    </source>
</evidence>
<reference evidence="4 5" key="1">
    <citation type="submission" date="2017-06" db="EMBL/GenBank/DDBJ databases">
        <authorList>
            <person name="Kim H.J."/>
            <person name="Triplett B.A."/>
        </authorList>
    </citation>
    <scope>NUCLEOTIDE SEQUENCE [LARGE SCALE GENOMIC DNA]</scope>
    <source>
        <strain evidence="4 5">DSM 14713</strain>
    </source>
</reference>
<dbReference type="InterPro" id="IPR058184">
    <property type="entry name" value="AgmC-like_N"/>
</dbReference>
<feature type="region of interest" description="Disordered" evidence="1">
    <location>
        <begin position="264"/>
        <end position="286"/>
    </location>
</feature>
<feature type="domain" description="Bacterial Ig-like" evidence="3">
    <location>
        <begin position="653"/>
        <end position="734"/>
    </location>
</feature>
<feature type="domain" description="Bacterial Ig-like" evidence="3">
    <location>
        <begin position="937"/>
        <end position="1015"/>
    </location>
</feature>
<name>A0A250IHM1_9BACT</name>
<dbReference type="Proteomes" id="UP000217289">
    <property type="component" value="Chromosome"/>
</dbReference>
<dbReference type="RefSeq" id="WP_157775310.1">
    <property type="nucleotide sequence ID" value="NZ_CP022163.1"/>
</dbReference>
<feature type="domain" description="Bacterial Ig-like" evidence="3">
    <location>
        <begin position="845"/>
        <end position="919"/>
    </location>
</feature>
<feature type="domain" description="Bacterial Ig-like" evidence="3">
    <location>
        <begin position="562"/>
        <end position="641"/>
    </location>
</feature>
<proteinExistence type="predicted"/>
<evidence type="ECO:0000256" key="2">
    <source>
        <dbReference type="SAM" id="SignalP"/>
    </source>
</evidence>
<feature type="domain" description="Bacterial Ig-like" evidence="3">
    <location>
        <begin position="750"/>
        <end position="826"/>
    </location>
</feature>
<feature type="domain" description="Bacterial Ig-like" evidence="3">
    <location>
        <begin position="1119"/>
        <end position="1190"/>
    </location>
</feature>
<evidence type="ECO:0000313" key="4">
    <source>
        <dbReference type="EMBL" id="ATB30661.1"/>
    </source>
</evidence>
<dbReference type="EMBL" id="CP022163">
    <property type="protein sequence ID" value="ATB30661.1"/>
    <property type="molecule type" value="Genomic_DNA"/>
</dbReference>
<feature type="chain" id="PRO_5013236285" evidence="2">
    <location>
        <begin position="27"/>
        <end position="1328"/>
    </location>
</feature>
<accession>A0A250IHM1</accession>
<dbReference type="Gene3D" id="2.60.40.10">
    <property type="entry name" value="Immunoglobulins"/>
    <property type="match status" value="3"/>
</dbReference>
<dbReference type="PANTHER" id="PTHR34677:SF3">
    <property type="entry name" value="BACTERIAL IG-LIKE DOMAIN-CONTAINING PROTEIN"/>
    <property type="match status" value="1"/>
</dbReference>
<feature type="compositionally biased region" description="Gly residues" evidence="1">
    <location>
        <begin position="264"/>
        <end position="273"/>
    </location>
</feature>
<dbReference type="InterPro" id="IPR013783">
    <property type="entry name" value="Ig-like_fold"/>
</dbReference>
<feature type="domain" description="Bacterial Ig-like" evidence="3">
    <location>
        <begin position="469"/>
        <end position="548"/>
    </location>
</feature>
<dbReference type="Gene3D" id="2.60.40.1800">
    <property type="match status" value="5"/>
</dbReference>
<dbReference type="NCBIfam" id="NF047640">
    <property type="entry name" value="gliding_AgmC_N"/>
    <property type="match status" value="1"/>
</dbReference>
<protein>
    <submittedName>
        <fullName evidence="4">Adhesin</fullName>
    </submittedName>
</protein>
<dbReference type="InterPro" id="IPR044016">
    <property type="entry name" value="Big_13"/>
</dbReference>
<dbReference type="KEGG" id="mbd:MEBOL_004122"/>
<keyword evidence="2" id="KW-0732">Signal</keyword>
<sequence>MKNGLFKKWLAAALCVLALGSTAALAEPDSFGLGDGHNGALTVDEDIVLNSYAPVTGPLAPGNILPVGACAGNPVCFKAGDLVMVLQSAGYTPVPPSGGSATIDISNAGVGRWEFARLDSASGSALTLTAPLVHSYAYEAGKTQVIRVPEYTDLILNAQVSALAWNGSVGGVVALLASGTVTNEGEISASSAGFRGGQYVNGAAATRGCTELDQAATAGGAQKGEGIVEGRYGPVAGASGRGNIANGGGGGVCFKSGGGGGGNLGAGGEGGRSSGRSGTQNDGARLVGGQGGSALTYSMLNHLTFGGGGGAGHGSNNTGVAGGRGGGVVFVRANALTGSGSISASGGSAGLATGDAGSGGGAGGSIYLRFSGKAECGTVTAIGGVGGNSGTALLGPGGGGGGGRVLFQGGADSTCSFNLFGSSAGSQPDTSWTPDGSYFGAKAGSPGNYVTLPGGFVVPAVPTVTTPAHNSFTSNPQPDIKGTATPNTTVVIYIDGVEVGRATSNSAGNYSFPLPAPLAEGPHTVQAATEVDASQSPKSVANTFTVDTVKPAAPFVSAPGDNTYVTTVRPPITGTAEKNSTVTVYIDGVAVGTTKADDSGNWSYTPTTDLGQGPHTVKATSKDAADNVSADSNTNTFTVDTVKPAAPVVSAPDDNDYVTTVRPVITGTAEANSTVTVYIDGVAVGTTKADASGNWSYTPTTDLGQGPHTVKATSTDVAGNVSVDSNTNTFTVDTVKPPAPVVETPINNTYVTTLTPTFTGTAEADSTVSVYIDGVFSGTTIATGGTWSYTPTTPLIGEGAHTVYATSTDAAGNVSVDSNTNTFLVDSVKPVAPTVDAPDEGSYVTTVRPVITGTAENNSTVTVYIDGVEVGTTTADGSGNWSYTPTTDLAQGSHKVKVTSKDAAGNVSVDSNVRTFIVDSIAPVAPVVIDPANGAEESSRPTFTGTAEPGATVTIIVDGEDLGTTTADASGNWTYTIPTGSPGLADGSHTVTARQTDAAGNTSPVAVPENTFTVDSTLPSTTIETKPPLVSNSTTAEFTFSSDKSPVTYECTLDTVVVSCTDTLKLENLAQGSHTLTVRAVDALGHKDPSVESYTWTVDTLAPAAPVVLAPDEGSEQTTTTPVISGTAEPGSTVTVIIDGVEVGTTTTDASGNWSFPTTTPLTPGPHEVTARATDAAGNTSPDSAPRGFTVVDDTPAPVPPAPVITSGPSGTTPEHGATFEFGSDAPGVTYECSLDGATYTACTPPTSYDNLTDGEHTFRVRTRDADGNVSEPATRTWTVSTQAVAEDDIAFLGGGFGGCSASGGDASLIMLSLGTLVTLARRRRRQG</sequence>
<dbReference type="NCBIfam" id="NF033510">
    <property type="entry name" value="Ca_tandemer"/>
    <property type="match status" value="7"/>
</dbReference>
<dbReference type="OrthoDB" id="5495046at2"/>
<gene>
    <name evidence="4" type="ORF">MEBOL_004122</name>
</gene>
<dbReference type="Pfam" id="PF19077">
    <property type="entry name" value="Big_13"/>
    <property type="match status" value="7"/>
</dbReference>
<dbReference type="PANTHER" id="PTHR34677">
    <property type="match status" value="1"/>
</dbReference>
<keyword evidence="5" id="KW-1185">Reference proteome</keyword>